<evidence type="ECO:0000256" key="7">
    <source>
        <dbReference type="ARBA" id="ARBA00022824"/>
    </source>
</evidence>
<evidence type="ECO:0000256" key="2">
    <source>
        <dbReference type="ARBA" id="ARBA00004115"/>
    </source>
</evidence>
<dbReference type="OMA" id="RYEYARE"/>
<keyword evidence="12" id="KW-1185">Reference proteome</keyword>
<dbReference type="STRING" id="1071381.G8C126"/>
<feature type="chain" id="PRO_5005132982" description="Dolichyl-diphosphooligosaccharide--protein glycosyltransferase subunit 1" evidence="10">
    <location>
        <begin position="22"/>
        <end position="467"/>
    </location>
</feature>
<feature type="signal peptide" evidence="10">
    <location>
        <begin position="1"/>
        <end position="21"/>
    </location>
</feature>
<gene>
    <name evidence="11" type="primary">TPHA0N00730</name>
    <name evidence="11" type="ordered locus">TPHA_0N00730</name>
</gene>
<dbReference type="EMBL" id="HE612869">
    <property type="protein sequence ID" value="CCE65854.1"/>
    <property type="molecule type" value="Genomic_DNA"/>
</dbReference>
<dbReference type="GeneID" id="11532051"/>
<comment type="similarity">
    <text evidence="4 10">Belongs to the OST1 family.</text>
</comment>
<name>G8C126_TETPH</name>
<evidence type="ECO:0000313" key="11">
    <source>
        <dbReference type="EMBL" id="CCE65854.1"/>
    </source>
</evidence>
<dbReference type="GO" id="GO:0008250">
    <property type="term" value="C:oligosaccharyltransferase complex"/>
    <property type="evidence" value="ECO:0007669"/>
    <property type="project" value="UniProtKB-UniRule"/>
</dbReference>
<dbReference type="InterPro" id="IPR007676">
    <property type="entry name" value="Ribophorin_I"/>
</dbReference>
<evidence type="ECO:0000256" key="6">
    <source>
        <dbReference type="ARBA" id="ARBA00022729"/>
    </source>
</evidence>
<dbReference type="GO" id="GO:0018279">
    <property type="term" value="P:protein N-linked glycosylation via asparagine"/>
    <property type="evidence" value="ECO:0007669"/>
    <property type="project" value="EnsemblFungi"/>
</dbReference>
<accession>G8C126</accession>
<evidence type="ECO:0000256" key="3">
    <source>
        <dbReference type="ARBA" id="ARBA00004922"/>
    </source>
</evidence>
<dbReference type="PANTHER" id="PTHR21049">
    <property type="entry name" value="RIBOPHORIN I"/>
    <property type="match status" value="1"/>
</dbReference>
<comment type="subcellular location">
    <subcellularLocation>
        <location evidence="2 10">Endoplasmic reticulum membrane</location>
        <topology evidence="2 10">Single-pass type I membrane protein</topology>
    </subcellularLocation>
</comment>
<proteinExistence type="inferred from homology"/>
<keyword evidence="8 10" id="KW-1133">Transmembrane helix</keyword>
<dbReference type="Pfam" id="PF04597">
    <property type="entry name" value="Ribophorin_I"/>
    <property type="match status" value="1"/>
</dbReference>
<organism evidence="11 12">
    <name type="scientific">Tetrapisispora phaffii (strain ATCC 24235 / CBS 4417 / NBRC 1672 / NRRL Y-8282 / UCD 70-5)</name>
    <name type="common">Yeast</name>
    <name type="synonym">Fabospora phaffii</name>
    <dbReference type="NCBI Taxonomy" id="1071381"/>
    <lineage>
        <taxon>Eukaryota</taxon>
        <taxon>Fungi</taxon>
        <taxon>Dikarya</taxon>
        <taxon>Ascomycota</taxon>
        <taxon>Saccharomycotina</taxon>
        <taxon>Saccharomycetes</taxon>
        <taxon>Saccharomycetales</taxon>
        <taxon>Saccharomycetaceae</taxon>
        <taxon>Tetrapisispora</taxon>
    </lineage>
</organism>
<keyword evidence="6 10" id="KW-0732">Signal</keyword>
<evidence type="ECO:0000256" key="8">
    <source>
        <dbReference type="ARBA" id="ARBA00022989"/>
    </source>
</evidence>
<evidence type="ECO:0000256" key="9">
    <source>
        <dbReference type="ARBA" id="ARBA00023136"/>
    </source>
</evidence>
<dbReference type="RefSeq" id="XP_003688288.1">
    <property type="nucleotide sequence ID" value="XM_003688240.1"/>
</dbReference>
<sequence length="467" mass="53012">MMKLSILWLTLLAFLLAQVTAEGFEVPQVWENLNFTRQVDVSRVYGREKILLDVKNVGKEDATEYFMALPIDLLNKISVVTSIIKDRETFPDTLLTKNITILDDGSKIGYVKMVLPEPAAAKEEISIIVTLEYNARGVPYPESIGLNEEQHLLLTTNKLPLSAYLTKESTLLFIGSSSFEEINGPSDESLKGEEGENSISFGPFKNTKAYTNDNKVKLKYLHNVPLNVVTTLKRDLWISHWGSVVQFQEYYELTNRAAKLNKGFSRLEHMKQMQQTLNGHYRGILDNILPTGATDHYYTDLVGMVSTSQIKGAHFYLKPRYPIYGGWKYNYTIGWTNELSDFVHSIDNNSFILSAPLLNGPVDTAYDTVELSLYLPEGAIVEEIDSPLPYEKVSIDTEKSYFDLNKGHVKVTFTFNNLIDELRGGKVLIKYQYDNVAFYKKPLSIATYIFVALLSIFTLNQINIRVN</sequence>
<reference evidence="11 12" key="1">
    <citation type="journal article" date="2011" name="Proc. Natl. Acad. Sci. U.S.A.">
        <title>Evolutionary erosion of yeast sex chromosomes by mating-type switching accidents.</title>
        <authorList>
            <person name="Gordon J.L."/>
            <person name="Armisen D."/>
            <person name="Proux-Wera E."/>
            <person name="Oheigeartaigh S.S."/>
            <person name="Byrne K.P."/>
            <person name="Wolfe K.H."/>
        </authorList>
    </citation>
    <scope>NUCLEOTIDE SEQUENCE [LARGE SCALE GENOMIC DNA]</scope>
    <source>
        <strain evidence="12">ATCC 24235 / CBS 4417 / NBRC 1672 / NRRL Y-8282 / UCD 70-5</strain>
    </source>
</reference>
<dbReference type="PANTHER" id="PTHR21049:SF0">
    <property type="entry name" value="DOLICHYL-DIPHOSPHOOLIGOSACCHARIDE--PROTEIN GLYCOSYLTRANSFERASE SUBUNIT 1"/>
    <property type="match status" value="1"/>
</dbReference>
<dbReference type="AlphaFoldDB" id="G8C126"/>
<evidence type="ECO:0000256" key="1">
    <source>
        <dbReference type="ARBA" id="ARBA00002791"/>
    </source>
</evidence>
<protein>
    <recommendedName>
        <fullName evidence="10">Dolichyl-diphosphooligosaccharide--protein glycosyltransferase subunit 1</fullName>
    </recommendedName>
</protein>
<dbReference type="eggNOG" id="KOG2291">
    <property type="taxonomic scope" value="Eukaryota"/>
</dbReference>
<dbReference type="KEGG" id="tpf:TPHA_0N00730"/>
<dbReference type="Proteomes" id="UP000005666">
    <property type="component" value="Chromosome 14"/>
</dbReference>
<keyword evidence="9 10" id="KW-0472">Membrane</keyword>
<feature type="transmembrane region" description="Helical" evidence="10">
    <location>
        <begin position="445"/>
        <end position="464"/>
    </location>
</feature>
<dbReference type="GO" id="GO:0005198">
    <property type="term" value="F:structural molecule activity"/>
    <property type="evidence" value="ECO:0007669"/>
    <property type="project" value="EnsemblFungi"/>
</dbReference>
<dbReference type="GO" id="GO:0006488">
    <property type="term" value="P:dolichol-linked oligosaccharide biosynthetic process"/>
    <property type="evidence" value="ECO:0007669"/>
    <property type="project" value="EnsemblFungi"/>
</dbReference>
<dbReference type="OrthoDB" id="310030at2759"/>
<dbReference type="HOGENOM" id="CLU_031381_1_0_1"/>
<comment type="function">
    <text evidence="1 10">Subunit of the oligosaccharyl transferase (OST) complex that catalyzes the initial transfer of a defined glycan (Glc(3)Man(9)GlcNAc(2) in eukaryotes) from the lipid carrier dolichol-pyrophosphate to an asparagine residue within an Asn-X-Ser/Thr consensus motif in nascent polypeptide chains, the first step in protein N-glycosylation. N-glycosylation occurs cotranslationally and the complex associates with the Sec61 complex at the channel-forming translocon complex that mediates protein translocation across the endoplasmic reticulum (ER). All subunits are required for a maximal enzyme activity.</text>
</comment>
<evidence type="ECO:0000256" key="5">
    <source>
        <dbReference type="ARBA" id="ARBA00022692"/>
    </source>
</evidence>
<dbReference type="UniPathway" id="UPA00378"/>
<keyword evidence="7 10" id="KW-0256">Endoplasmic reticulum</keyword>
<keyword evidence="5 10" id="KW-0812">Transmembrane</keyword>
<evidence type="ECO:0000313" key="12">
    <source>
        <dbReference type="Proteomes" id="UP000005666"/>
    </source>
</evidence>
<comment type="pathway">
    <text evidence="3 10">Protein modification; protein glycosylation.</text>
</comment>
<evidence type="ECO:0000256" key="10">
    <source>
        <dbReference type="RuleBase" id="RU361143"/>
    </source>
</evidence>
<evidence type="ECO:0000256" key="4">
    <source>
        <dbReference type="ARBA" id="ARBA00008905"/>
    </source>
</evidence>
<comment type="subunit">
    <text evidence="10">Component of the oligosaccharyltransferase (OST) complex.</text>
</comment>